<name>A0A0A9FVM2_ARUDO</name>
<feature type="region of interest" description="Disordered" evidence="1">
    <location>
        <begin position="1"/>
        <end position="30"/>
    </location>
</feature>
<evidence type="ECO:0000313" key="2">
    <source>
        <dbReference type="EMBL" id="JAE12378.1"/>
    </source>
</evidence>
<proteinExistence type="predicted"/>
<reference evidence="2" key="2">
    <citation type="journal article" date="2015" name="Data Brief">
        <title>Shoot transcriptome of the giant reed, Arundo donax.</title>
        <authorList>
            <person name="Barrero R.A."/>
            <person name="Guerrero F.D."/>
            <person name="Moolhuijzen P."/>
            <person name="Goolsby J.A."/>
            <person name="Tidwell J."/>
            <person name="Bellgard S.E."/>
            <person name="Bellgard M.I."/>
        </authorList>
    </citation>
    <scope>NUCLEOTIDE SEQUENCE</scope>
    <source>
        <tissue evidence="2">Shoot tissue taken approximately 20 cm above the soil surface</tissue>
    </source>
</reference>
<accession>A0A0A9FVM2</accession>
<sequence length="30" mass="3494">MQPKLRPLQREIPHPTQGNSASDGKLDHWR</sequence>
<dbReference type="EMBL" id="GBRH01185518">
    <property type="protein sequence ID" value="JAE12378.1"/>
    <property type="molecule type" value="Transcribed_RNA"/>
</dbReference>
<organism evidence="2">
    <name type="scientific">Arundo donax</name>
    <name type="common">Giant reed</name>
    <name type="synonym">Donax arundinaceus</name>
    <dbReference type="NCBI Taxonomy" id="35708"/>
    <lineage>
        <taxon>Eukaryota</taxon>
        <taxon>Viridiplantae</taxon>
        <taxon>Streptophyta</taxon>
        <taxon>Embryophyta</taxon>
        <taxon>Tracheophyta</taxon>
        <taxon>Spermatophyta</taxon>
        <taxon>Magnoliopsida</taxon>
        <taxon>Liliopsida</taxon>
        <taxon>Poales</taxon>
        <taxon>Poaceae</taxon>
        <taxon>PACMAD clade</taxon>
        <taxon>Arundinoideae</taxon>
        <taxon>Arundineae</taxon>
        <taxon>Arundo</taxon>
    </lineage>
</organism>
<protein>
    <submittedName>
        <fullName evidence="2">Uncharacterized protein</fullName>
    </submittedName>
</protein>
<reference evidence="2" key="1">
    <citation type="submission" date="2014-09" db="EMBL/GenBank/DDBJ databases">
        <authorList>
            <person name="Magalhaes I.L.F."/>
            <person name="Oliveira U."/>
            <person name="Santos F.R."/>
            <person name="Vidigal T.H.D.A."/>
            <person name="Brescovit A.D."/>
            <person name="Santos A.J."/>
        </authorList>
    </citation>
    <scope>NUCLEOTIDE SEQUENCE</scope>
    <source>
        <tissue evidence="2">Shoot tissue taken approximately 20 cm above the soil surface</tissue>
    </source>
</reference>
<dbReference type="AlphaFoldDB" id="A0A0A9FVM2"/>
<evidence type="ECO:0000256" key="1">
    <source>
        <dbReference type="SAM" id="MobiDB-lite"/>
    </source>
</evidence>